<protein>
    <submittedName>
        <fullName evidence="1">Uncharacterized protein</fullName>
    </submittedName>
</protein>
<accession>A0ABP0GGY3</accession>
<dbReference type="EMBL" id="CAWYQH010000119">
    <property type="protein sequence ID" value="CAK8691026.1"/>
    <property type="molecule type" value="Genomic_DNA"/>
</dbReference>
<keyword evidence="2" id="KW-1185">Reference proteome</keyword>
<gene>
    <name evidence="1" type="ORF">CVLEPA_LOCUS23558</name>
</gene>
<organism evidence="1 2">
    <name type="scientific">Clavelina lepadiformis</name>
    <name type="common">Light-bulb sea squirt</name>
    <name type="synonym">Ascidia lepadiformis</name>
    <dbReference type="NCBI Taxonomy" id="159417"/>
    <lineage>
        <taxon>Eukaryota</taxon>
        <taxon>Metazoa</taxon>
        <taxon>Chordata</taxon>
        <taxon>Tunicata</taxon>
        <taxon>Ascidiacea</taxon>
        <taxon>Aplousobranchia</taxon>
        <taxon>Clavelinidae</taxon>
        <taxon>Clavelina</taxon>
    </lineage>
</organism>
<evidence type="ECO:0000313" key="2">
    <source>
        <dbReference type="Proteomes" id="UP001642483"/>
    </source>
</evidence>
<evidence type="ECO:0000313" key="1">
    <source>
        <dbReference type="EMBL" id="CAK8691026.1"/>
    </source>
</evidence>
<dbReference type="Proteomes" id="UP001642483">
    <property type="component" value="Unassembled WGS sequence"/>
</dbReference>
<comment type="caution">
    <text evidence="1">The sequence shown here is derived from an EMBL/GenBank/DDBJ whole genome shotgun (WGS) entry which is preliminary data.</text>
</comment>
<name>A0ABP0GGY3_CLALP</name>
<reference evidence="1 2" key="1">
    <citation type="submission" date="2024-02" db="EMBL/GenBank/DDBJ databases">
        <authorList>
            <person name="Daric V."/>
            <person name="Darras S."/>
        </authorList>
    </citation>
    <scope>NUCLEOTIDE SEQUENCE [LARGE SCALE GENOMIC DNA]</scope>
</reference>
<proteinExistence type="predicted"/>
<sequence length="97" mass="10748">MTSFALNQPNCTLTQLQYLKPSSVICSTFDVFDVQLGRCIGSLEMSSHSLNVFKKLIHDFCTYSCVTICCAIKHSNPNKTPQRNILAAMGFEPTPSN</sequence>